<dbReference type="AlphaFoldDB" id="A0A3E1KBA9"/>
<dbReference type="Proteomes" id="UP000260351">
    <property type="component" value="Unassembled WGS sequence"/>
</dbReference>
<organism evidence="1 2">
    <name type="scientific">Wenzhouxiangella sediminis</name>
    <dbReference type="NCBI Taxonomy" id="1792836"/>
    <lineage>
        <taxon>Bacteria</taxon>
        <taxon>Pseudomonadati</taxon>
        <taxon>Pseudomonadota</taxon>
        <taxon>Gammaproteobacteria</taxon>
        <taxon>Chromatiales</taxon>
        <taxon>Wenzhouxiangellaceae</taxon>
        <taxon>Wenzhouxiangella</taxon>
    </lineage>
</organism>
<evidence type="ECO:0000313" key="1">
    <source>
        <dbReference type="EMBL" id="RFF31760.1"/>
    </source>
</evidence>
<dbReference type="EMBL" id="QUZK01000016">
    <property type="protein sequence ID" value="RFF31760.1"/>
    <property type="molecule type" value="Genomic_DNA"/>
</dbReference>
<keyword evidence="2" id="KW-1185">Reference proteome</keyword>
<reference evidence="1 2" key="1">
    <citation type="submission" date="2018-08" db="EMBL/GenBank/DDBJ databases">
        <title>Wenzhouxiangella salilacus sp. nov., a novel bacterium isolated from a saline lake in Xinjiang Province, China.</title>
        <authorList>
            <person name="Han S."/>
        </authorList>
    </citation>
    <scope>NUCLEOTIDE SEQUENCE [LARGE SCALE GENOMIC DNA]</scope>
    <source>
        <strain evidence="1 2">XDB06</strain>
    </source>
</reference>
<sequence length="59" mass="6154">MVFSADGSAELALEADRSLTDREVSMLNARMAALGAGRTNCSDRFNMVVMPSESGEGAG</sequence>
<comment type="caution">
    <text evidence="1">The sequence shown here is derived from an EMBL/GenBank/DDBJ whole genome shotgun (WGS) entry which is preliminary data.</text>
</comment>
<proteinExistence type="predicted"/>
<accession>A0A3E1KBA9</accession>
<name>A0A3E1KBA9_9GAMM</name>
<gene>
    <name evidence="1" type="ORF">DZC52_03685</name>
</gene>
<evidence type="ECO:0000313" key="2">
    <source>
        <dbReference type="Proteomes" id="UP000260351"/>
    </source>
</evidence>
<protein>
    <submittedName>
        <fullName evidence="1">Uncharacterized protein</fullName>
    </submittedName>
</protein>